<dbReference type="PANTHER" id="PTHR40111:SF1">
    <property type="entry name" value="CEPHALOSPORIN-C DEACETYLASE"/>
    <property type="match status" value="1"/>
</dbReference>
<accession>A0A178IB30</accession>
<dbReference type="STRING" id="1184151.AW736_25645"/>
<dbReference type="RefSeq" id="WP_068773132.1">
    <property type="nucleotide sequence ID" value="NZ_CP109796.1"/>
</dbReference>
<dbReference type="GO" id="GO:0052689">
    <property type="term" value="F:carboxylic ester hydrolase activity"/>
    <property type="evidence" value="ECO:0007669"/>
    <property type="project" value="TreeGrafter"/>
</dbReference>
<evidence type="ECO:0000313" key="4">
    <source>
        <dbReference type="EMBL" id="OAM86958.1"/>
    </source>
</evidence>
<name>A0A178IB30_9BACT</name>
<dbReference type="Proteomes" id="UP000078486">
    <property type="component" value="Unassembled WGS sequence"/>
</dbReference>
<dbReference type="InterPro" id="IPR008391">
    <property type="entry name" value="AXE1_dom"/>
</dbReference>
<dbReference type="GO" id="GO:0005976">
    <property type="term" value="P:polysaccharide metabolic process"/>
    <property type="evidence" value="ECO:0007669"/>
    <property type="project" value="TreeGrafter"/>
</dbReference>
<dbReference type="OrthoDB" id="9770528at2"/>
<dbReference type="Pfam" id="PF05448">
    <property type="entry name" value="AXE1"/>
    <property type="match status" value="1"/>
</dbReference>
<dbReference type="EMBL" id="LRRQ01000190">
    <property type="protein sequence ID" value="OAM86958.1"/>
    <property type="molecule type" value="Genomic_DNA"/>
</dbReference>
<reference evidence="4 5" key="1">
    <citation type="submission" date="2016-01" db="EMBL/GenBank/DDBJ databases">
        <title>High potential of lignocellulose degradation of a new Verrucomicrobia species.</title>
        <authorList>
            <person name="Wang Y."/>
            <person name="Shi Y."/>
            <person name="Qiu Z."/>
            <person name="Liu S."/>
            <person name="Yang H."/>
        </authorList>
    </citation>
    <scope>NUCLEOTIDE SEQUENCE [LARGE SCALE GENOMIC DNA]</scope>
    <source>
        <strain evidence="4 5">TSB47</strain>
    </source>
</reference>
<evidence type="ECO:0000256" key="1">
    <source>
        <dbReference type="PIRSR" id="PIRSR639069-1"/>
    </source>
</evidence>
<comment type="caution">
    <text evidence="4">The sequence shown here is derived from an EMBL/GenBank/DDBJ whole genome shotgun (WGS) entry which is preliminary data.</text>
</comment>
<keyword evidence="5" id="KW-1185">Reference proteome</keyword>
<feature type="chain" id="PRO_5008088546" evidence="2">
    <location>
        <begin position="22"/>
        <end position="458"/>
    </location>
</feature>
<evidence type="ECO:0000256" key="2">
    <source>
        <dbReference type="SAM" id="SignalP"/>
    </source>
</evidence>
<gene>
    <name evidence="4" type="ORF">AW736_25645</name>
</gene>
<feature type="signal peptide" evidence="2">
    <location>
        <begin position="1"/>
        <end position="21"/>
    </location>
</feature>
<keyword evidence="2" id="KW-0732">Signal</keyword>
<dbReference type="AlphaFoldDB" id="A0A178IB30"/>
<feature type="active site" description="Charge relay system" evidence="1">
    <location>
        <position position="436"/>
    </location>
</feature>
<feature type="domain" description="Acetyl xylan esterase" evidence="3">
    <location>
        <begin position="144"/>
        <end position="450"/>
    </location>
</feature>
<dbReference type="InterPro" id="IPR029058">
    <property type="entry name" value="AB_hydrolase_fold"/>
</dbReference>
<dbReference type="InterPro" id="IPR039069">
    <property type="entry name" value="CE7"/>
</dbReference>
<feature type="active site" description="Nucleophile" evidence="1">
    <location>
        <position position="317"/>
    </location>
</feature>
<evidence type="ECO:0000313" key="5">
    <source>
        <dbReference type="Proteomes" id="UP000078486"/>
    </source>
</evidence>
<organism evidence="4 5">
    <name type="scientific">Termitidicoccus mucosus</name>
    <dbReference type="NCBI Taxonomy" id="1184151"/>
    <lineage>
        <taxon>Bacteria</taxon>
        <taxon>Pseudomonadati</taxon>
        <taxon>Verrucomicrobiota</taxon>
        <taxon>Opitutia</taxon>
        <taxon>Opitutales</taxon>
        <taxon>Opitutaceae</taxon>
        <taxon>Termitidicoccus</taxon>
    </lineage>
</organism>
<sequence>MKKLPALLTAGLAIVASAAFAAPAASPVQPVPAFAQARLATVQVVVAPDHADWTYATGQPAKFTISVLADNNPLAGATVSYKVGPEQMPPAVEKTGVAVPAGGLVVDAGTLKEPGLIRCIVTATVGGKTYRGLATAAFSPEKIQPTQAQPDDFDAFWDAGKAELATVPMEPTRTLLPEYCTSDVNVYHVSFRVIGGDSRYTSRIYGILCEPKAPGSYPAILRVPGAGVRPYVPVSTELASRGVITLNIGIHGIPVDLPAYAYDQMRTGALKAYWAYNLDDKDAYYYRRVYLGCVRANDYLLSLPNHDGKNLLVTGGSQGGQLSLVTAGLDPRVTAVAPVYPAYCDVTGYLHGRAGGWPHMFRPDSKTGTAGFHAQNPAKIATTAYYDAVNFARRIKAPGLYSWGYNDETCPPTSMFAAYNVIKAPKALNLALITGHNTIPEENVAIDEWLLERAGVKK</sequence>
<dbReference type="Gene3D" id="3.40.50.1820">
    <property type="entry name" value="alpha/beta hydrolase"/>
    <property type="match status" value="1"/>
</dbReference>
<evidence type="ECO:0000259" key="3">
    <source>
        <dbReference type="Pfam" id="PF05448"/>
    </source>
</evidence>
<protein>
    <submittedName>
        <fullName evidence="4">Acetylxylan esterase</fullName>
    </submittedName>
</protein>
<dbReference type="SUPFAM" id="SSF53474">
    <property type="entry name" value="alpha/beta-Hydrolases"/>
    <property type="match status" value="1"/>
</dbReference>
<proteinExistence type="predicted"/>
<dbReference type="PANTHER" id="PTHR40111">
    <property type="entry name" value="CEPHALOSPORIN-C DEACETYLASE"/>
    <property type="match status" value="1"/>
</dbReference>
<feature type="active site" description="Charge relay system" evidence="1">
    <location>
        <position position="407"/>
    </location>
</feature>